<name>A0A9D4ER93_DREPO</name>
<dbReference type="Proteomes" id="UP000828390">
    <property type="component" value="Unassembled WGS sequence"/>
</dbReference>
<evidence type="ECO:0000313" key="2">
    <source>
        <dbReference type="Proteomes" id="UP000828390"/>
    </source>
</evidence>
<evidence type="ECO:0000313" key="1">
    <source>
        <dbReference type="EMBL" id="KAH3783041.1"/>
    </source>
</evidence>
<dbReference type="EMBL" id="JAIWYP010000008">
    <property type="protein sequence ID" value="KAH3783041.1"/>
    <property type="molecule type" value="Genomic_DNA"/>
</dbReference>
<protein>
    <submittedName>
        <fullName evidence="1">Uncharacterized protein</fullName>
    </submittedName>
</protein>
<sequence length="109" mass="12591">MQQTYYEIPIPNKGWFIHSYIHHPYTATHPQRWNSLHTQKGQKTARLLASIKTACPWQPCLSTPKPFSNCTGYHLNKCFEQQDIIGTNVRAQCYDELTINVASRILTSL</sequence>
<comment type="caution">
    <text evidence="1">The sequence shown here is derived from an EMBL/GenBank/DDBJ whole genome shotgun (WGS) entry which is preliminary data.</text>
</comment>
<reference evidence="1" key="2">
    <citation type="submission" date="2020-11" db="EMBL/GenBank/DDBJ databases">
        <authorList>
            <person name="McCartney M.A."/>
            <person name="Auch B."/>
            <person name="Kono T."/>
            <person name="Mallez S."/>
            <person name="Becker A."/>
            <person name="Gohl D.M."/>
            <person name="Silverstein K.A.T."/>
            <person name="Koren S."/>
            <person name="Bechman K.B."/>
            <person name="Herman A."/>
            <person name="Abrahante J.E."/>
            <person name="Garbe J."/>
        </authorList>
    </citation>
    <scope>NUCLEOTIDE SEQUENCE</scope>
    <source>
        <strain evidence="1">Duluth1</strain>
        <tissue evidence="1">Whole animal</tissue>
    </source>
</reference>
<keyword evidence="2" id="KW-1185">Reference proteome</keyword>
<reference evidence="1" key="1">
    <citation type="journal article" date="2019" name="bioRxiv">
        <title>The Genome of the Zebra Mussel, Dreissena polymorpha: A Resource for Invasive Species Research.</title>
        <authorList>
            <person name="McCartney M.A."/>
            <person name="Auch B."/>
            <person name="Kono T."/>
            <person name="Mallez S."/>
            <person name="Zhang Y."/>
            <person name="Obille A."/>
            <person name="Becker A."/>
            <person name="Abrahante J.E."/>
            <person name="Garbe J."/>
            <person name="Badalamenti J.P."/>
            <person name="Herman A."/>
            <person name="Mangelson H."/>
            <person name="Liachko I."/>
            <person name="Sullivan S."/>
            <person name="Sone E.D."/>
            <person name="Koren S."/>
            <person name="Silverstein K.A.T."/>
            <person name="Beckman K.B."/>
            <person name="Gohl D.M."/>
        </authorList>
    </citation>
    <scope>NUCLEOTIDE SEQUENCE</scope>
    <source>
        <strain evidence="1">Duluth1</strain>
        <tissue evidence="1">Whole animal</tissue>
    </source>
</reference>
<organism evidence="1 2">
    <name type="scientific">Dreissena polymorpha</name>
    <name type="common">Zebra mussel</name>
    <name type="synonym">Mytilus polymorpha</name>
    <dbReference type="NCBI Taxonomy" id="45954"/>
    <lineage>
        <taxon>Eukaryota</taxon>
        <taxon>Metazoa</taxon>
        <taxon>Spiralia</taxon>
        <taxon>Lophotrochozoa</taxon>
        <taxon>Mollusca</taxon>
        <taxon>Bivalvia</taxon>
        <taxon>Autobranchia</taxon>
        <taxon>Heteroconchia</taxon>
        <taxon>Euheterodonta</taxon>
        <taxon>Imparidentia</taxon>
        <taxon>Neoheterodontei</taxon>
        <taxon>Myida</taxon>
        <taxon>Dreissenoidea</taxon>
        <taxon>Dreissenidae</taxon>
        <taxon>Dreissena</taxon>
    </lineage>
</organism>
<gene>
    <name evidence="1" type="ORF">DPMN_160968</name>
</gene>
<proteinExistence type="predicted"/>
<accession>A0A9D4ER93</accession>
<dbReference type="AlphaFoldDB" id="A0A9D4ER93"/>